<evidence type="ECO:0000256" key="1">
    <source>
        <dbReference type="SAM" id="MobiDB-lite"/>
    </source>
</evidence>
<sequence length="275" mass="28642">MSTTTTTPPRNVEPEGRGKPSRRRAAPKSSGARSSKAPRPAAASVNLLSPWVFEELRVHQLRRRFLLGGIVLVVAIALLWSILRFNLHQANEDLRGEEAVTEGLSQQLKELAPVKTYVDSVTRRVVTVVGATYDDVAFSRVLGALDAATPAGATLDEISVELAAAETGTAPDDAPSVTDPARGLVGSTCPGPDPFGTRVVVGCVTISGTAASRDAVGSLVIALGGDKLFVEPFVDTTTTEGSDAVTFSGSVGLSPAVFSGRYDALGDELTKGAKK</sequence>
<feature type="transmembrane region" description="Helical" evidence="2">
    <location>
        <begin position="65"/>
        <end position="83"/>
    </location>
</feature>
<accession>A0A6L6XQ15</accession>
<protein>
    <submittedName>
        <fullName evidence="3">Uncharacterized protein</fullName>
    </submittedName>
</protein>
<name>A0A6L6XQ15_9ACTN</name>
<keyword evidence="2" id="KW-1133">Transmembrane helix</keyword>
<gene>
    <name evidence="3" type="ORF">GON03_09205</name>
</gene>
<dbReference type="AlphaFoldDB" id="A0A6L6XQ15"/>
<dbReference type="EMBL" id="WSEK01000004">
    <property type="protein sequence ID" value="MVQ49359.1"/>
    <property type="molecule type" value="Genomic_DNA"/>
</dbReference>
<feature type="compositionally biased region" description="Low complexity" evidence="1">
    <location>
        <begin position="27"/>
        <end position="39"/>
    </location>
</feature>
<evidence type="ECO:0000313" key="4">
    <source>
        <dbReference type="Proteomes" id="UP000473525"/>
    </source>
</evidence>
<dbReference type="Proteomes" id="UP000473525">
    <property type="component" value="Unassembled WGS sequence"/>
</dbReference>
<keyword evidence="2" id="KW-0812">Transmembrane</keyword>
<reference evidence="3 4" key="1">
    <citation type="submission" date="2019-12" db="EMBL/GenBank/DDBJ databases">
        <authorList>
            <person name="Huq M.A."/>
        </authorList>
    </citation>
    <scope>NUCLEOTIDE SEQUENCE [LARGE SCALE GENOMIC DNA]</scope>
    <source>
        <strain evidence="3 4">MAH-18</strain>
    </source>
</reference>
<keyword evidence="2" id="KW-0472">Membrane</keyword>
<proteinExistence type="predicted"/>
<feature type="region of interest" description="Disordered" evidence="1">
    <location>
        <begin position="1"/>
        <end position="39"/>
    </location>
</feature>
<comment type="caution">
    <text evidence="3">The sequence shown here is derived from an EMBL/GenBank/DDBJ whole genome shotgun (WGS) entry which is preliminary data.</text>
</comment>
<keyword evidence="4" id="KW-1185">Reference proteome</keyword>
<evidence type="ECO:0000313" key="3">
    <source>
        <dbReference type="EMBL" id="MVQ49359.1"/>
    </source>
</evidence>
<evidence type="ECO:0000256" key="2">
    <source>
        <dbReference type="SAM" id="Phobius"/>
    </source>
</evidence>
<organism evidence="3 4">
    <name type="scientific">Nocardioides agri</name>
    <dbReference type="NCBI Taxonomy" id="2682843"/>
    <lineage>
        <taxon>Bacteria</taxon>
        <taxon>Bacillati</taxon>
        <taxon>Actinomycetota</taxon>
        <taxon>Actinomycetes</taxon>
        <taxon>Propionibacteriales</taxon>
        <taxon>Nocardioidaceae</taxon>
        <taxon>Nocardioides</taxon>
    </lineage>
</organism>
<dbReference type="RefSeq" id="WP_157341961.1">
    <property type="nucleotide sequence ID" value="NZ_WSEK01000004.1"/>
</dbReference>